<proteinExistence type="predicted"/>
<feature type="non-terminal residue" evidence="2">
    <location>
        <position position="245"/>
    </location>
</feature>
<reference evidence="2 3" key="1">
    <citation type="journal article" date="2013" name="BMC Genomics">
        <title>Reconstruction of the lipid metabolism for the microalga Monoraphidium neglectum from its genome sequence reveals characteristics suitable for biofuel production.</title>
        <authorList>
            <person name="Bogen C."/>
            <person name="Al-Dilaimi A."/>
            <person name="Albersmeier A."/>
            <person name="Wichmann J."/>
            <person name="Grundmann M."/>
            <person name="Rupp O."/>
            <person name="Lauersen K.J."/>
            <person name="Blifernez-Klassen O."/>
            <person name="Kalinowski J."/>
            <person name="Goesmann A."/>
            <person name="Mussgnug J.H."/>
            <person name="Kruse O."/>
        </authorList>
    </citation>
    <scope>NUCLEOTIDE SEQUENCE [LARGE SCALE GENOMIC DNA]</scope>
    <source>
        <strain evidence="2 3">SAG 48.87</strain>
    </source>
</reference>
<dbReference type="EMBL" id="KK100743">
    <property type="protein sequence ID" value="KIZ04004.1"/>
    <property type="molecule type" value="Genomic_DNA"/>
</dbReference>
<accession>A0A0D2LB74</accession>
<protein>
    <submittedName>
        <fullName evidence="2">Uncharacterized protein</fullName>
    </submittedName>
</protein>
<feature type="chain" id="PRO_5002263676" evidence="1">
    <location>
        <begin position="23"/>
        <end position="245"/>
    </location>
</feature>
<dbReference type="AlphaFoldDB" id="A0A0D2LB74"/>
<sequence>MEQHPASVLLALDASALLGAHSQLLDDDVDRDMMRCAMAEAALAGGGAAAGVRAHMLDLRTGDLGAALAHVKEGPLTSRSVAHAATCPTDNIFDLLSDAAARARCPLDLVAAHGAGAAPVLVEPRRAAHIEGFMFDAAEHLAGAAGSKRLIVVSHLPSTPGDVALFLAPPGAAPDWEAPEEDVATLSAGGAAARQLARARLARLARLCGVSSMEGIAVWWLLLGGPPGSDSPAGQALWLELLRLL</sequence>
<evidence type="ECO:0000256" key="1">
    <source>
        <dbReference type="SAM" id="SignalP"/>
    </source>
</evidence>
<dbReference type="GeneID" id="25736829"/>
<evidence type="ECO:0000313" key="2">
    <source>
        <dbReference type="EMBL" id="KIZ04004.1"/>
    </source>
</evidence>
<dbReference type="KEGG" id="mng:MNEG_3951"/>
<keyword evidence="1" id="KW-0732">Signal</keyword>
<dbReference type="Proteomes" id="UP000054498">
    <property type="component" value="Unassembled WGS sequence"/>
</dbReference>
<name>A0A0D2LB74_9CHLO</name>
<organism evidence="2 3">
    <name type="scientific">Monoraphidium neglectum</name>
    <dbReference type="NCBI Taxonomy" id="145388"/>
    <lineage>
        <taxon>Eukaryota</taxon>
        <taxon>Viridiplantae</taxon>
        <taxon>Chlorophyta</taxon>
        <taxon>core chlorophytes</taxon>
        <taxon>Chlorophyceae</taxon>
        <taxon>CS clade</taxon>
        <taxon>Sphaeropleales</taxon>
        <taxon>Selenastraceae</taxon>
        <taxon>Monoraphidium</taxon>
    </lineage>
</organism>
<feature type="signal peptide" evidence="1">
    <location>
        <begin position="1"/>
        <end position="22"/>
    </location>
</feature>
<gene>
    <name evidence="2" type="ORF">MNEG_3951</name>
</gene>
<keyword evidence="3" id="KW-1185">Reference proteome</keyword>
<evidence type="ECO:0000313" key="3">
    <source>
        <dbReference type="Proteomes" id="UP000054498"/>
    </source>
</evidence>
<dbReference type="RefSeq" id="XP_013903023.1">
    <property type="nucleotide sequence ID" value="XM_014047569.1"/>
</dbReference>